<protein>
    <submittedName>
        <fullName evidence="8">Transmembrane protein 179B</fullName>
    </submittedName>
</protein>
<comment type="similarity">
    <text evidence="5">Belongs to the TMEM179 family.</text>
</comment>
<dbReference type="HOGENOM" id="CLU_109636_0_0_1"/>
<keyword evidence="2 6" id="KW-0812">Transmembrane</keyword>
<dbReference type="AlphaFoldDB" id="H3AH10"/>
<evidence type="ECO:0000256" key="6">
    <source>
        <dbReference type="SAM" id="Phobius"/>
    </source>
</evidence>
<feature type="transmembrane region" description="Helical" evidence="6">
    <location>
        <begin position="66"/>
        <end position="88"/>
    </location>
</feature>
<gene>
    <name evidence="8" type="primary">TMEM179B</name>
</gene>
<dbReference type="Proteomes" id="UP000008672">
    <property type="component" value="Unassembled WGS sequence"/>
</dbReference>
<keyword evidence="3 6" id="KW-1133">Transmembrane helix</keyword>
<sequence length="220" mass="24291">MALSWLLWLELLLHGGAFICGIITASSVTVTQGEFGGHCPLYASVQYNATGTAFSVSAFSSVSVCYFVSAISIVIAIYCFSLVLYWIYASCLEESHSGPVWLIISLVISGIFLFFLLLSSCILQVGKDTLCRSIQHESSLKSCLDAQDSKWTPYTGSRFYSNLSSAQSAAWVNFFFWILVIVLLVLQKKKNSDFAPLMTTDQEWSTAESDPIVGNRARQQ</sequence>
<dbReference type="GeneTree" id="ENSGT00510000048151"/>
<dbReference type="PANTHER" id="PTHR31056">
    <property type="entry name" value="TRANSMEMBRANE PROTEIN 179B"/>
    <property type="match status" value="1"/>
</dbReference>
<dbReference type="EMBL" id="AFYH01015705">
    <property type="status" value="NOT_ANNOTATED_CDS"/>
    <property type="molecule type" value="Genomic_DNA"/>
</dbReference>
<dbReference type="InterPro" id="IPR029776">
    <property type="entry name" value="TMEM179B"/>
</dbReference>
<evidence type="ECO:0000313" key="9">
    <source>
        <dbReference type="Proteomes" id="UP000008672"/>
    </source>
</evidence>
<evidence type="ECO:0000256" key="4">
    <source>
        <dbReference type="ARBA" id="ARBA00023136"/>
    </source>
</evidence>
<keyword evidence="4 6" id="KW-0472">Membrane</keyword>
<reference evidence="9" key="1">
    <citation type="submission" date="2011-08" db="EMBL/GenBank/DDBJ databases">
        <title>The draft genome of Latimeria chalumnae.</title>
        <authorList>
            <person name="Di Palma F."/>
            <person name="Alfoldi J."/>
            <person name="Johnson J."/>
            <person name="Berlin A."/>
            <person name="Gnerre S."/>
            <person name="Jaffe D."/>
            <person name="MacCallum I."/>
            <person name="Young S."/>
            <person name="Walker B.J."/>
            <person name="Lander E."/>
            <person name="Lindblad-Toh K."/>
        </authorList>
    </citation>
    <scope>NUCLEOTIDE SEQUENCE [LARGE SCALE GENOMIC DNA]</scope>
    <source>
        <strain evidence="9">Wild caught</strain>
    </source>
</reference>
<accession>H3AH10</accession>
<reference evidence="8" key="3">
    <citation type="submission" date="2025-09" db="UniProtKB">
        <authorList>
            <consortium name="Ensembl"/>
        </authorList>
    </citation>
    <scope>IDENTIFICATION</scope>
</reference>
<dbReference type="InterPro" id="IPR059010">
    <property type="entry name" value="TMEM179-179B"/>
</dbReference>
<feature type="signal peptide" evidence="7">
    <location>
        <begin position="1"/>
        <end position="17"/>
    </location>
</feature>
<evidence type="ECO:0000313" key="8">
    <source>
        <dbReference type="Ensembl" id="ENSLACP00000008931.1"/>
    </source>
</evidence>
<evidence type="ECO:0000256" key="1">
    <source>
        <dbReference type="ARBA" id="ARBA00004141"/>
    </source>
</evidence>
<organism evidence="8 9">
    <name type="scientific">Latimeria chalumnae</name>
    <name type="common">Coelacanth</name>
    <dbReference type="NCBI Taxonomy" id="7897"/>
    <lineage>
        <taxon>Eukaryota</taxon>
        <taxon>Metazoa</taxon>
        <taxon>Chordata</taxon>
        <taxon>Craniata</taxon>
        <taxon>Vertebrata</taxon>
        <taxon>Euteleostomi</taxon>
        <taxon>Coelacanthiformes</taxon>
        <taxon>Coelacanthidae</taxon>
        <taxon>Latimeria</taxon>
    </lineage>
</organism>
<evidence type="ECO:0000256" key="7">
    <source>
        <dbReference type="SAM" id="SignalP"/>
    </source>
</evidence>
<keyword evidence="7" id="KW-0732">Signal</keyword>
<feature type="transmembrane region" description="Helical" evidence="6">
    <location>
        <begin position="100"/>
        <end position="125"/>
    </location>
</feature>
<keyword evidence="9" id="KW-1185">Reference proteome</keyword>
<evidence type="ECO:0000256" key="2">
    <source>
        <dbReference type="ARBA" id="ARBA00022692"/>
    </source>
</evidence>
<dbReference type="Ensembl" id="ENSLACT00000009000.1">
    <property type="protein sequence ID" value="ENSLACP00000008931.1"/>
    <property type="gene ID" value="ENSLACG00000007887.2"/>
</dbReference>
<dbReference type="EMBL" id="AFYH01015704">
    <property type="status" value="NOT_ANNOTATED_CDS"/>
    <property type="molecule type" value="Genomic_DNA"/>
</dbReference>
<name>H3AH10_LATCH</name>
<dbReference type="PANTHER" id="PTHR31056:SF1">
    <property type="entry name" value="TRANSMEMBRANE PROTEIN 179B"/>
    <property type="match status" value="1"/>
</dbReference>
<evidence type="ECO:0000256" key="5">
    <source>
        <dbReference type="ARBA" id="ARBA00093776"/>
    </source>
</evidence>
<feature type="transmembrane region" description="Helical" evidence="6">
    <location>
        <begin position="168"/>
        <end position="186"/>
    </location>
</feature>
<dbReference type="Bgee" id="ENSLACG00000007887">
    <property type="expression patterns" value="Expressed in post-anal tail muscle and 6 other cell types or tissues"/>
</dbReference>
<proteinExistence type="inferred from homology"/>
<comment type="subcellular location">
    <subcellularLocation>
        <location evidence="1">Membrane</location>
        <topology evidence="1">Multi-pass membrane protein</topology>
    </subcellularLocation>
</comment>
<evidence type="ECO:0000256" key="3">
    <source>
        <dbReference type="ARBA" id="ARBA00022989"/>
    </source>
</evidence>
<dbReference type="Pfam" id="PF26158">
    <property type="entry name" value="Claudin_TMEM179-179B"/>
    <property type="match status" value="1"/>
</dbReference>
<reference evidence="8" key="2">
    <citation type="submission" date="2025-08" db="UniProtKB">
        <authorList>
            <consortium name="Ensembl"/>
        </authorList>
    </citation>
    <scope>IDENTIFICATION</scope>
</reference>
<feature type="chain" id="PRO_5003579581" evidence="7">
    <location>
        <begin position="18"/>
        <end position="220"/>
    </location>
</feature>